<dbReference type="OrthoDB" id="9763310at2"/>
<dbReference type="Proteomes" id="UP000000268">
    <property type="component" value="Chromosome"/>
</dbReference>
<evidence type="ECO:0000256" key="1">
    <source>
        <dbReference type="ARBA" id="ARBA00005446"/>
    </source>
</evidence>
<evidence type="ECO:0000259" key="11">
    <source>
        <dbReference type="PROSITE" id="PS51194"/>
    </source>
</evidence>
<dbReference type="STRING" id="329726.AM1_5150"/>
<evidence type="ECO:0000259" key="10">
    <source>
        <dbReference type="PROSITE" id="PS51192"/>
    </source>
</evidence>
<evidence type="ECO:0000256" key="9">
    <source>
        <dbReference type="ARBA" id="ARBA00034808"/>
    </source>
</evidence>
<evidence type="ECO:0000256" key="5">
    <source>
        <dbReference type="ARBA" id="ARBA00022840"/>
    </source>
</evidence>
<protein>
    <recommendedName>
        <fullName evidence="9">DNA 3'-5' helicase</fullName>
        <ecNumber evidence="9">5.6.2.4</ecNumber>
    </recommendedName>
</protein>
<dbReference type="HOGENOM" id="CLU_001103_9_7_3"/>
<dbReference type="InterPro" id="IPR001650">
    <property type="entry name" value="Helicase_C-like"/>
</dbReference>
<dbReference type="InterPro" id="IPR027417">
    <property type="entry name" value="P-loop_NTPase"/>
</dbReference>
<sequence>MRLDHSQAWDRAIAGLQKFWGYSQFRPLQGEAVTSLLKHQDALVMLPTGSGKSVCFQLPALLQSGLTIVISPLIALMEDQVQALQAKKLPAGMIHSQLSSQKRRQTLRQIEQQQLRLLYLSPESLLSPPIWQRLGDPHLQIRCLIVDEAHCIEQWGSSFRPVYRRLGSIRDALLPKNSAAPITVAAYTATAKPTTQAAIQTVLRLHQPQVLSCSPYRNNLDLTVEVAWTPACRRQKLLAFIGRQAHSAGLVYTSSRRLCESLAAWFCQQHQPTVAYHAGLSAPERRRIEAQWLQGKLPFVICTSAFGMGIDKPDVRWIAHYHPPLSLSAYLQEIGRAGRDNLRSQTLLLTSEPTGWLDPQDRQMRQYFLKQLRGQQASAQRLVHRLPRQGHIDTITKAFPEADLALALLHQSGHLIWEDPFHFRILAAQGFNPPLIPTKLDITDYLYTRQCRWQFILQQFGFDQEAHHFRCGHCDRCRSRTSKSRSFH</sequence>
<dbReference type="EMBL" id="CP000828">
    <property type="protein sequence ID" value="ABW30112.1"/>
    <property type="molecule type" value="Genomic_DNA"/>
</dbReference>
<keyword evidence="4 12" id="KW-0347">Helicase</keyword>
<name>B0C8F7_ACAM1</name>
<dbReference type="SMART" id="SM00490">
    <property type="entry name" value="HELICc"/>
    <property type="match status" value="1"/>
</dbReference>
<dbReference type="GO" id="GO:0016787">
    <property type="term" value="F:hydrolase activity"/>
    <property type="evidence" value="ECO:0007669"/>
    <property type="project" value="UniProtKB-KW"/>
</dbReference>
<evidence type="ECO:0000256" key="7">
    <source>
        <dbReference type="ARBA" id="ARBA00023235"/>
    </source>
</evidence>
<dbReference type="SMART" id="SM00487">
    <property type="entry name" value="DEXDc"/>
    <property type="match status" value="1"/>
</dbReference>
<dbReference type="GO" id="GO:0043138">
    <property type="term" value="F:3'-5' DNA helicase activity"/>
    <property type="evidence" value="ECO:0007669"/>
    <property type="project" value="UniProtKB-EC"/>
</dbReference>
<dbReference type="Pfam" id="PF00270">
    <property type="entry name" value="DEAD"/>
    <property type="match status" value="1"/>
</dbReference>
<dbReference type="RefSeq" id="WP_012165375.1">
    <property type="nucleotide sequence ID" value="NC_009925.1"/>
</dbReference>
<dbReference type="PANTHER" id="PTHR13710:SF105">
    <property type="entry name" value="ATP-DEPENDENT DNA HELICASE Q1"/>
    <property type="match status" value="1"/>
</dbReference>
<dbReference type="GO" id="GO:0009378">
    <property type="term" value="F:four-way junction helicase activity"/>
    <property type="evidence" value="ECO:0007669"/>
    <property type="project" value="TreeGrafter"/>
</dbReference>
<dbReference type="GO" id="GO:0030894">
    <property type="term" value="C:replisome"/>
    <property type="evidence" value="ECO:0007669"/>
    <property type="project" value="TreeGrafter"/>
</dbReference>
<dbReference type="PROSITE" id="PS51192">
    <property type="entry name" value="HELICASE_ATP_BIND_1"/>
    <property type="match status" value="1"/>
</dbReference>
<dbReference type="InterPro" id="IPR004589">
    <property type="entry name" value="DNA_helicase_ATP-dep_RecQ"/>
</dbReference>
<gene>
    <name evidence="12" type="ordered locus">AM1_5150</name>
</gene>
<feature type="domain" description="Helicase ATP-binding" evidence="10">
    <location>
        <begin position="33"/>
        <end position="209"/>
    </location>
</feature>
<organism evidence="12 13">
    <name type="scientific">Acaryochloris marina (strain MBIC 11017)</name>
    <dbReference type="NCBI Taxonomy" id="329726"/>
    <lineage>
        <taxon>Bacteria</taxon>
        <taxon>Bacillati</taxon>
        <taxon>Cyanobacteriota</taxon>
        <taxon>Cyanophyceae</taxon>
        <taxon>Acaryochloridales</taxon>
        <taxon>Acaryochloridaceae</taxon>
        <taxon>Acaryochloris</taxon>
    </lineage>
</organism>
<dbReference type="InterPro" id="IPR014001">
    <property type="entry name" value="Helicase_ATP-bd"/>
</dbReference>
<evidence type="ECO:0000256" key="8">
    <source>
        <dbReference type="ARBA" id="ARBA00034617"/>
    </source>
</evidence>
<keyword evidence="13" id="KW-1185">Reference proteome</keyword>
<evidence type="ECO:0000256" key="6">
    <source>
        <dbReference type="ARBA" id="ARBA00023125"/>
    </source>
</evidence>
<evidence type="ECO:0000256" key="3">
    <source>
        <dbReference type="ARBA" id="ARBA00022801"/>
    </source>
</evidence>
<dbReference type="InterPro" id="IPR011545">
    <property type="entry name" value="DEAD/DEAH_box_helicase_dom"/>
</dbReference>
<dbReference type="CDD" id="cd17920">
    <property type="entry name" value="DEXHc_RecQ"/>
    <property type="match status" value="1"/>
</dbReference>
<dbReference type="GO" id="GO:0006281">
    <property type="term" value="P:DNA repair"/>
    <property type="evidence" value="ECO:0007669"/>
    <property type="project" value="TreeGrafter"/>
</dbReference>
<dbReference type="AlphaFoldDB" id="B0C8F7"/>
<dbReference type="GO" id="GO:0003677">
    <property type="term" value="F:DNA binding"/>
    <property type="evidence" value="ECO:0007669"/>
    <property type="project" value="UniProtKB-KW"/>
</dbReference>
<dbReference type="EC" id="5.6.2.4" evidence="9"/>
<dbReference type="GO" id="GO:0005524">
    <property type="term" value="F:ATP binding"/>
    <property type="evidence" value="ECO:0007669"/>
    <property type="project" value="UniProtKB-KW"/>
</dbReference>
<comment type="catalytic activity">
    <reaction evidence="8">
        <text>Couples ATP hydrolysis with the unwinding of duplex DNA by translocating in the 3'-5' direction.</text>
        <dbReference type="EC" id="5.6.2.4"/>
    </reaction>
</comment>
<dbReference type="Pfam" id="PF00271">
    <property type="entry name" value="Helicase_C"/>
    <property type="match status" value="1"/>
</dbReference>
<dbReference type="SUPFAM" id="SSF52540">
    <property type="entry name" value="P-loop containing nucleoside triphosphate hydrolases"/>
    <property type="match status" value="1"/>
</dbReference>
<accession>B0C8F7</accession>
<dbReference type="eggNOG" id="COG0514">
    <property type="taxonomic scope" value="Bacteria"/>
</dbReference>
<dbReference type="KEGG" id="amr:AM1_5150"/>
<evidence type="ECO:0000256" key="4">
    <source>
        <dbReference type="ARBA" id="ARBA00022806"/>
    </source>
</evidence>
<dbReference type="GO" id="GO:0006310">
    <property type="term" value="P:DNA recombination"/>
    <property type="evidence" value="ECO:0007669"/>
    <property type="project" value="InterPro"/>
</dbReference>
<evidence type="ECO:0000313" key="12">
    <source>
        <dbReference type="EMBL" id="ABW30112.1"/>
    </source>
</evidence>
<dbReference type="PANTHER" id="PTHR13710">
    <property type="entry name" value="DNA HELICASE RECQ FAMILY MEMBER"/>
    <property type="match status" value="1"/>
</dbReference>
<dbReference type="PROSITE" id="PS51194">
    <property type="entry name" value="HELICASE_CTER"/>
    <property type="match status" value="1"/>
</dbReference>
<keyword evidence="5" id="KW-0067">ATP-binding</keyword>
<comment type="similarity">
    <text evidence="1">Belongs to the helicase family. RecQ subfamily.</text>
</comment>
<evidence type="ECO:0000313" key="13">
    <source>
        <dbReference type="Proteomes" id="UP000000268"/>
    </source>
</evidence>
<dbReference type="GO" id="GO:0005737">
    <property type="term" value="C:cytoplasm"/>
    <property type="evidence" value="ECO:0007669"/>
    <property type="project" value="TreeGrafter"/>
</dbReference>
<keyword evidence="2" id="KW-0547">Nucleotide-binding</keyword>
<keyword evidence="6" id="KW-0238">DNA-binding</keyword>
<dbReference type="GO" id="GO:0043590">
    <property type="term" value="C:bacterial nucleoid"/>
    <property type="evidence" value="ECO:0007669"/>
    <property type="project" value="TreeGrafter"/>
</dbReference>
<dbReference type="NCBIfam" id="TIGR00614">
    <property type="entry name" value="recQ_fam"/>
    <property type="match status" value="1"/>
</dbReference>
<keyword evidence="7" id="KW-0413">Isomerase</keyword>
<dbReference type="Gene3D" id="3.40.50.300">
    <property type="entry name" value="P-loop containing nucleotide triphosphate hydrolases"/>
    <property type="match status" value="2"/>
</dbReference>
<keyword evidence="3" id="KW-0378">Hydrolase</keyword>
<proteinExistence type="inferred from homology"/>
<evidence type="ECO:0000256" key="2">
    <source>
        <dbReference type="ARBA" id="ARBA00022741"/>
    </source>
</evidence>
<feature type="domain" description="Helicase C-terminal" evidence="11">
    <location>
        <begin position="233"/>
        <end position="387"/>
    </location>
</feature>
<reference evidence="12 13" key="1">
    <citation type="journal article" date="2008" name="Proc. Natl. Acad. Sci. U.S.A.">
        <title>Niche adaptation and genome expansion in the chlorophyll d-producing cyanobacterium Acaryochloris marina.</title>
        <authorList>
            <person name="Swingley W.D."/>
            <person name="Chen M."/>
            <person name="Cheung P.C."/>
            <person name="Conrad A.L."/>
            <person name="Dejesa L.C."/>
            <person name="Hao J."/>
            <person name="Honchak B.M."/>
            <person name="Karbach L.E."/>
            <person name="Kurdoglu A."/>
            <person name="Lahiri S."/>
            <person name="Mastrian S.D."/>
            <person name="Miyashita H."/>
            <person name="Page L."/>
            <person name="Ramakrishna P."/>
            <person name="Satoh S."/>
            <person name="Sattley W.M."/>
            <person name="Shimada Y."/>
            <person name="Taylor H.L."/>
            <person name="Tomo T."/>
            <person name="Tsuchiya T."/>
            <person name="Wang Z.T."/>
            <person name="Raymond J."/>
            <person name="Mimuro M."/>
            <person name="Blankenship R.E."/>
            <person name="Touchman J.W."/>
        </authorList>
    </citation>
    <scope>NUCLEOTIDE SEQUENCE [LARGE SCALE GENOMIC DNA]</scope>
    <source>
        <strain evidence="13">MBIC 11017</strain>
    </source>
</reference>